<reference evidence="2 3" key="1">
    <citation type="submission" date="2017-08" db="EMBL/GenBank/DDBJ databases">
        <title>Infants hospitalized years apart are colonized by the same room-sourced microbial strains.</title>
        <authorList>
            <person name="Brooks B."/>
            <person name="Olm M.R."/>
            <person name="Firek B.A."/>
            <person name="Baker R."/>
            <person name="Thomas B.C."/>
            <person name="Morowitz M.J."/>
            <person name="Banfield J.F."/>
        </authorList>
    </citation>
    <scope>NUCLEOTIDE SEQUENCE [LARGE SCALE GENOMIC DNA]</scope>
    <source>
        <strain evidence="2">S2_005_002_R2_34</strain>
    </source>
</reference>
<sequence>MPTPLTIRPATPADHAAIWSILEPMIRAGDTYTIPSDLSEKDALAYWLGADRATFVAERDGAVLGTYYIRANQSGGGAHVCNCGYVTGAAARGQGVAGAMCAHSLDEARARGFRAMQFNFVVSTNEGAIRLWDRMGFATIGRLPGAFRHPELGYVDALVMYRALSD</sequence>
<dbReference type="PANTHER" id="PTHR43138">
    <property type="entry name" value="ACETYLTRANSFERASE, GNAT FAMILY"/>
    <property type="match status" value="1"/>
</dbReference>
<dbReference type="InterPro" id="IPR000182">
    <property type="entry name" value="GNAT_dom"/>
</dbReference>
<dbReference type="PANTHER" id="PTHR43138:SF1">
    <property type="entry name" value="N-ACETYLTRANSFERASE ACA1"/>
    <property type="match status" value="1"/>
</dbReference>
<protein>
    <submittedName>
        <fullName evidence="2">GNAT family N-acetyltransferase</fullName>
    </submittedName>
</protein>
<dbReference type="CDD" id="cd04301">
    <property type="entry name" value="NAT_SF"/>
    <property type="match status" value="1"/>
</dbReference>
<keyword evidence="2" id="KW-0808">Transferase</keyword>
<dbReference type="InterPro" id="IPR052742">
    <property type="entry name" value="Mito_N-acetyltransferase"/>
</dbReference>
<comment type="caution">
    <text evidence="2">The sequence shown here is derived from an EMBL/GenBank/DDBJ whole genome shotgun (WGS) entry which is preliminary data.</text>
</comment>
<organism evidence="2 3">
    <name type="scientific">Rhodovulum sulfidophilum</name>
    <name type="common">Rhodobacter sulfidophilus</name>
    <dbReference type="NCBI Taxonomy" id="35806"/>
    <lineage>
        <taxon>Bacteria</taxon>
        <taxon>Pseudomonadati</taxon>
        <taxon>Pseudomonadota</taxon>
        <taxon>Alphaproteobacteria</taxon>
        <taxon>Rhodobacterales</taxon>
        <taxon>Paracoccaceae</taxon>
        <taxon>Rhodovulum</taxon>
    </lineage>
</organism>
<dbReference type="GO" id="GO:0016747">
    <property type="term" value="F:acyltransferase activity, transferring groups other than amino-acyl groups"/>
    <property type="evidence" value="ECO:0007669"/>
    <property type="project" value="InterPro"/>
</dbReference>
<dbReference type="InterPro" id="IPR016181">
    <property type="entry name" value="Acyl_CoA_acyltransferase"/>
</dbReference>
<dbReference type="Proteomes" id="UP000249185">
    <property type="component" value="Unassembled WGS sequence"/>
</dbReference>
<dbReference type="PROSITE" id="PS51186">
    <property type="entry name" value="GNAT"/>
    <property type="match status" value="1"/>
</dbReference>
<dbReference type="SUPFAM" id="SSF55729">
    <property type="entry name" value="Acyl-CoA N-acyltransferases (Nat)"/>
    <property type="match status" value="1"/>
</dbReference>
<gene>
    <name evidence="2" type="ORF">DI556_09160</name>
</gene>
<dbReference type="Gene3D" id="3.40.630.30">
    <property type="match status" value="1"/>
</dbReference>
<dbReference type="EMBL" id="QFPW01000006">
    <property type="protein sequence ID" value="PZQ49634.1"/>
    <property type="molecule type" value="Genomic_DNA"/>
</dbReference>
<evidence type="ECO:0000259" key="1">
    <source>
        <dbReference type="PROSITE" id="PS51186"/>
    </source>
</evidence>
<dbReference type="Pfam" id="PF00583">
    <property type="entry name" value="Acetyltransf_1"/>
    <property type="match status" value="1"/>
</dbReference>
<evidence type="ECO:0000313" key="3">
    <source>
        <dbReference type="Proteomes" id="UP000249185"/>
    </source>
</evidence>
<accession>A0A2W5N9D1</accession>
<feature type="domain" description="N-acetyltransferase" evidence="1">
    <location>
        <begin position="5"/>
        <end position="165"/>
    </location>
</feature>
<proteinExistence type="predicted"/>
<evidence type="ECO:0000313" key="2">
    <source>
        <dbReference type="EMBL" id="PZQ49634.1"/>
    </source>
</evidence>
<name>A0A2W5N9D1_RHOSU</name>
<dbReference type="AlphaFoldDB" id="A0A2W5N9D1"/>